<evidence type="ECO:0000259" key="3">
    <source>
        <dbReference type="SMART" id="SM00338"/>
    </source>
</evidence>
<evidence type="ECO:0000313" key="4">
    <source>
        <dbReference type="EMBL" id="GMH06750.1"/>
    </source>
</evidence>
<dbReference type="SMART" id="SM00338">
    <property type="entry name" value="BRLZ"/>
    <property type="match status" value="1"/>
</dbReference>
<feature type="compositionally biased region" description="Low complexity" evidence="2">
    <location>
        <begin position="342"/>
        <end position="352"/>
    </location>
</feature>
<dbReference type="AlphaFoldDB" id="A0AAD3XJI9"/>
<keyword evidence="1" id="KW-0175">Coiled coil</keyword>
<comment type="caution">
    <text evidence="4">The sequence shown here is derived from an EMBL/GenBank/DDBJ whole genome shotgun (WGS) entry which is preliminary data.</text>
</comment>
<feature type="compositionally biased region" description="Basic and acidic residues" evidence="2">
    <location>
        <begin position="219"/>
        <end position="239"/>
    </location>
</feature>
<evidence type="ECO:0000256" key="2">
    <source>
        <dbReference type="SAM" id="MobiDB-lite"/>
    </source>
</evidence>
<dbReference type="InterPro" id="IPR046347">
    <property type="entry name" value="bZIP_sf"/>
</dbReference>
<feature type="region of interest" description="Disordered" evidence="2">
    <location>
        <begin position="201"/>
        <end position="241"/>
    </location>
</feature>
<dbReference type="SUPFAM" id="SSF57959">
    <property type="entry name" value="Leucine zipper domain"/>
    <property type="match status" value="1"/>
</dbReference>
<reference evidence="4" key="1">
    <citation type="submission" date="2023-05" db="EMBL/GenBank/DDBJ databases">
        <title>Nepenthes gracilis genome sequencing.</title>
        <authorList>
            <person name="Fukushima K."/>
        </authorList>
    </citation>
    <scope>NUCLEOTIDE SEQUENCE</scope>
    <source>
        <strain evidence="4">SING2019-196</strain>
    </source>
</reference>
<accession>A0AAD3XJI9</accession>
<protein>
    <recommendedName>
        <fullName evidence="3">BZIP domain-containing protein</fullName>
    </recommendedName>
</protein>
<dbReference type="Gene3D" id="1.20.5.170">
    <property type="match status" value="1"/>
</dbReference>
<dbReference type="InterPro" id="IPR004827">
    <property type="entry name" value="bZIP"/>
</dbReference>
<evidence type="ECO:0000256" key="1">
    <source>
        <dbReference type="SAM" id="Coils"/>
    </source>
</evidence>
<dbReference type="EMBL" id="BSYO01000006">
    <property type="protein sequence ID" value="GMH06750.1"/>
    <property type="molecule type" value="Genomic_DNA"/>
</dbReference>
<feature type="domain" description="BZIP" evidence="3">
    <location>
        <begin position="249"/>
        <end position="308"/>
    </location>
</feature>
<dbReference type="GO" id="GO:0005634">
    <property type="term" value="C:nucleus"/>
    <property type="evidence" value="ECO:0007669"/>
    <property type="project" value="UniProtKB-ARBA"/>
</dbReference>
<keyword evidence="5" id="KW-1185">Reference proteome</keyword>
<feature type="compositionally biased region" description="Low complexity" evidence="2">
    <location>
        <begin position="201"/>
        <end position="211"/>
    </location>
</feature>
<evidence type="ECO:0000313" key="5">
    <source>
        <dbReference type="Proteomes" id="UP001279734"/>
    </source>
</evidence>
<feature type="coiled-coil region" evidence="1">
    <location>
        <begin position="264"/>
        <end position="319"/>
    </location>
</feature>
<dbReference type="CDD" id="cd14703">
    <property type="entry name" value="bZIP_plant_RF2"/>
    <property type="match status" value="1"/>
</dbReference>
<dbReference type="Proteomes" id="UP001279734">
    <property type="component" value="Unassembled WGS sequence"/>
</dbReference>
<proteinExistence type="predicted"/>
<dbReference type="GO" id="GO:0003700">
    <property type="term" value="F:DNA-binding transcription factor activity"/>
    <property type="evidence" value="ECO:0007669"/>
    <property type="project" value="InterPro"/>
</dbReference>
<dbReference type="InterPro" id="IPR044759">
    <property type="entry name" value="bZIP_RF2"/>
</dbReference>
<sequence>MSYKNDYSSFQKLVLHQGMENAKGSANVRNMIQTGKNSLLPPRSPFPSISPSYADYGPNPAIGSKAVSKPKDGNVCHQRTSSESVLLEEQPYWLDELLNEPETPVQRGHRRSSSDSFAYIDAANMSNIDYVPVAHPENKFNVMVPTSLWGSQNLDHYNDSQQGSVYTDLNSFGRLKNRAWDNPLNSMTHLGSVLPLRDNGISQSAGSSASQKEANLVGEKQDHGEYGPHDPESSAEKNDGSYAKTTLFENDTKRAKQQFAQRSRVRKLQYIAELERKVQALQAEGSEASSELEFLNQQNLILSMENKALKKRLESLSQEKLIKYLEHEVLEKEIARLRALYQQQQQPPQQNQHHQRQSSSSHRRVNSRDLDSQFANLSLKHKEAGSGADPVGGPVHI</sequence>
<dbReference type="PANTHER" id="PTHR46835">
    <property type="entry name" value="BASIC-LEUCINE ZIPPER (BZIP) TRANSCRIPTION FACTOR FAMILY PROTEIN-RELATED"/>
    <property type="match status" value="1"/>
</dbReference>
<feature type="region of interest" description="Disordered" evidence="2">
    <location>
        <begin position="342"/>
        <end position="367"/>
    </location>
</feature>
<dbReference type="InterPro" id="IPR044797">
    <property type="entry name" value="At4g06598-like"/>
</dbReference>
<dbReference type="PANTHER" id="PTHR46835:SF3">
    <property type="entry name" value="BASIC-LEUCINE ZIPPER (BZIP) TRANSCRIPTION FACTOR FAMILY PROTEIN"/>
    <property type="match status" value="1"/>
</dbReference>
<feature type="compositionally biased region" description="Basic residues" evidence="2">
    <location>
        <begin position="353"/>
        <end position="365"/>
    </location>
</feature>
<name>A0AAD3XJI9_NEPGR</name>
<gene>
    <name evidence="4" type="ORF">Nepgr_008590</name>
</gene>
<organism evidence="4 5">
    <name type="scientific">Nepenthes gracilis</name>
    <name type="common">Slender pitcher plant</name>
    <dbReference type="NCBI Taxonomy" id="150966"/>
    <lineage>
        <taxon>Eukaryota</taxon>
        <taxon>Viridiplantae</taxon>
        <taxon>Streptophyta</taxon>
        <taxon>Embryophyta</taxon>
        <taxon>Tracheophyta</taxon>
        <taxon>Spermatophyta</taxon>
        <taxon>Magnoliopsida</taxon>
        <taxon>eudicotyledons</taxon>
        <taxon>Gunneridae</taxon>
        <taxon>Pentapetalae</taxon>
        <taxon>Caryophyllales</taxon>
        <taxon>Nepenthaceae</taxon>
        <taxon>Nepenthes</taxon>
    </lineage>
</organism>